<reference evidence="2" key="1">
    <citation type="submission" date="2025-08" db="UniProtKB">
        <authorList>
            <consortium name="Ensembl"/>
        </authorList>
    </citation>
    <scope>IDENTIFICATION</scope>
</reference>
<dbReference type="AlphaFoldDB" id="A0A8C3KD02"/>
<name>A0A8C3KD02_9CHAR</name>
<reference evidence="2" key="2">
    <citation type="submission" date="2025-09" db="UniProtKB">
        <authorList>
            <consortium name="Ensembl"/>
        </authorList>
    </citation>
    <scope>IDENTIFICATION</scope>
</reference>
<proteinExistence type="predicted"/>
<dbReference type="Ensembl" id="ENSCPGT00000023947.1">
    <property type="protein sequence ID" value="ENSCPGP00000021881.1"/>
    <property type="gene ID" value="ENSCPGG00000015229.1"/>
</dbReference>
<evidence type="ECO:0000313" key="3">
    <source>
        <dbReference type="Proteomes" id="UP000694419"/>
    </source>
</evidence>
<sequence>MNNTCLQTVPPLPRPGRGCWRAARRARDFFRASGGCTRKSPATSENGEAKETLKPGGDAAPVSSAAQAFTRRDPGISFRTCESGFHTPLRAYGSSSSSDAPSQPDGGQIRQRLPLIIALVKEKSHTEVGSNPSSLSFGPFKNTVLFTWPQGVKWGYKPALLKYLISRTIRALNAKGCLNQGHSLCLL</sequence>
<protein>
    <submittedName>
        <fullName evidence="2">Uncharacterized protein</fullName>
    </submittedName>
</protein>
<keyword evidence="3" id="KW-1185">Reference proteome</keyword>
<accession>A0A8C3KD02</accession>
<feature type="region of interest" description="Disordered" evidence="1">
    <location>
        <begin position="34"/>
        <end position="63"/>
    </location>
</feature>
<organism evidence="2 3">
    <name type="scientific">Calidris pygmaea</name>
    <name type="common">Spoon-billed sandpiper</name>
    <dbReference type="NCBI Taxonomy" id="425635"/>
    <lineage>
        <taxon>Eukaryota</taxon>
        <taxon>Metazoa</taxon>
        <taxon>Chordata</taxon>
        <taxon>Craniata</taxon>
        <taxon>Vertebrata</taxon>
        <taxon>Euteleostomi</taxon>
        <taxon>Archelosauria</taxon>
        <taxon>Archosauria</taxon>
        <taxon>Dinosauria</taxon>
        <taxon>Saurischia</taxon>
        <taxon>Theropoda</taxon>
        <taxon>Coelurosauria</taxon>
        <taxon>Aves</taxon>
        <taxon>Neognathae</taxon>
        <taxon>Neoaves</taxon>
        <taxon>Charadriiformes</taxon>
        <taxon>Scolopacidae</taxon>
        <taxon>Calidris</taxon>
    </lineage>
</organism>
<evidence type="ECO:0000256" key="1">
    <source>
        <dbReference type="SAM" id="MobiDB-lite"/>
    </source>
</evidence>
<dbReference type="Proteomes" id="UP000694419">
    <property type="component" value="Unplaced"/>
</dbReference>
<evidence type="ECO:0000313" key="2">
    <source>
        <dbReference type="Ensembl" id="ENSCPGP00000021881.1"/>
    </source>
</evidence>
<feature type="region of interest" description="Disordered" evidence="1">
    <location>
        <begin position="89"/>
        <end position="108"/>
    </location>
</feature>